<dbReference type="PRINTS" id="PR01415">
    <property type="entry name" value="ANKYRIN"/>
</dbReference>
<keyword evidence="2" id="KW-0677">Repeat</keyword>
<keyword evidence="4" id="KW-0862">Zinc</keyword>
<feature type="repeat" description="ANK" evidence="6">
    <location>
        <begin position="1050"/>
        <end position="1082"/>
    </location>
</feature>
<feature type="domain" description="Nephrocystin 3-like N-terminal" evidence="9">
    <location>
        <begin position="230"/>
        <end position="394"/>
    </location>
</feature>
<feature type="repeat" description="ANK" evidence="6">
    <location>
        <begin position="1116"/>
        <end position="1148"/>
    </location>
</feature>
<evidence type="ECO:0000259" key="9">
    <source>
        <dbReference type="Pfam" id="PF24883"/>
    </source>
</evidence>
<feature type="domain" description="Prion-inhibition and propagation HeLo" evidence="7">
    <location>
        <begin position="7"/>
        <end position="167"/>
    </location>
</feature>
<dbReference type="Pfam" id="PF22939">
    <property type="entry name" value="WHD_GPIID"/>
    <property type="match status" value="1"/>
</dbReference>
<keyword evidence="1" id="KW-0479">Metal-binding</keyword>
<feature type="repeat" description="ANK" evidence="6">
    <location>
        <begin position="954"/>
        <end position="983"/>
    </location>
</feature>
<keyword evidence="3" id="KW-0863">Zinc-finger</keyword>
<dbReference type="Pfam" id="PF12796">
    <property type="entry name" value="Ank_2"/>
    <property type="match status" value="4"/>
</dbReference>
<feature type="repeat" description="ANK" evidence="6">
    <location>
        <begin position="1083"/>
        <end position="1115"/>
    </location>
</feature>
<dbReference type="InterPro" id="IPR038305">
    <property type="entry name" value="HeLo_sf"/>
</dbReference>
<dbReference type="Gene3D" id="3.30.60.90">
    <property type="match status" value="1"/>
</dbReference>
<comment type="caution">
    <text evidence="10">The sequence shown here is derived from an EMBL/GenBank/DDBJ whole genome shotgun (WGS) entry which is preliminary data.</text>
</comment>
<evidence type="ECO:0000313" key="10">
    <source>
        <dbReference type="EMBL" id="MDI1488192.1"/>
    </source>
</evidence>
<dbReference type="Pfam" id="PF13637">
    <property type="entry name" value="Ank_4"/>
    <property type="match status" value="1"/>
</dbReference>
<accession>A0AA43TXM2</accession>
<dbReference type="PANTHER" id="PTHR24198">
    <property type="entry name" value="ANKYRIN REPEAT AND PROTEIN KINASE DOMAIN-CONTAINING PROTEIN"/>
    <property type="match status" value="1"/>
</dbReference>
<dbReference type="InterPro" id="IPR056884">
    <property type="entry name" value="NPHP3-like_N"/>
</dbReference>
<gene>
    <name evidence="10" type="ORF">OHK93_007466</name>
</gene>
<dbReference type="Gene3D" id="3.40.50.300">
    <property type="entry name" value="P-loop containing nucleotide triphosphate hydrolases"/>
    <property type="match status" value="1"/>
</dbReference>
<dbReference type="Gene3D" id="1.25.40.20">
    <property type="entry name" value="Ankyrin repeat-containing domain"/>
    <property type="match status" value="3"/>
</dbReference>
<evidence type="ECO:0000259" key="7">
    <source>
        <dbReference type="Pfam" id="PF14479"/>
    </source>
</evidence>
<sequence>MEPASLALGIAGLYNASIDILGRVRDYRDFGRESSTTVARFDASKLRLQHWARDVGIGNDGLTDRHDTRLDDPQTAAIVRNVLYWSCKLFQKVEHNTTSLKLPVRQRTDGEHWSLPSHDGGAEIEYQQKFSKKGRLAWSIGSKTKVTQDVQQFEELVNILHDVVSPRDFREDGVTKSSHLEEKFDLLADVGLERLLELATTQRQRSLDEWLDATKDDDQYDRFLAARLDGTCEWILSHPSYLAWEKLDEKNGNAKLLWIHGPAGFGKTILCASLIRHISASSQRPLVYCFSSSHAQNVDGLSGVIRTWLTQLVRLDTSTFEVAWIFSQRRNTRRASTEDVWTLLSKVIVQLQECVLMLDGLDEFQSLDDERKIFLSRLKKCLQSTTTSALITSRSDFDISSELRPSVPEIDKYSITECKISEDTVKSDVGAFASSIVDRRLPGKGDSLRRELSTRMAERCQGQFLWLKLQQSQLRDSKSPNILRKSIEVMPQGLHSNYEHSWNSIQALEEPDRSRAIDTLRWLTFAVQPITVQMLAEAMVVNLDVDSNGFSEDDLPDEIDEEYIDGEIRQLCGSLVEVHSHENPRFRVVRLVHASVHEFLAAKLPASPFLGLESEETTSSAAQHAILAAHCIRFLDTGKVSETSDLQKEPSFALYAAEHWYRHLRRSDVYYDHVSDYVDGFVKPGNPNFETWKMGYEGIAVPSWLAATSFYYAALFGLVPAMIYLHEYEHVDIDSVGGQFGTALQAVCTKGYIEAFDCLIQWRADPTIRGGDFGSALNAAAYSRNNKMVEVLLDTGLFASSPASELHEAMRLAAVGGSLEAVTSLIDRGAPVDPLEALYPIHRYPMEREDGTSPLLAAAGTSQLRVLRLLLERGANPNLSSLPNEAGWTALHLAATVNNYEAVELLLLHGANIITPGWLGTPLHIAAEYGSINVIRALLDKGATIDAYNEWHCTPLHIAARAGSIDVLAYLLHEGANPNAQNQTLQTPLHGASKYGGIEEVKALLDNGAAIDAYDKWKETPLHKAARAGNIDVLAHLLHKGANPNVHGDYFQTPLHLASRNGSVDIAKALLENGATIHVIKTFQLTPLHLAVENGRIEVLILLLQRGADPNAQDMLGWTPLCRAAVGGEMEAITKLLENGVNVNINTQTDEGTTALGIAIDNHNTEIARLLIDRGADINILNNDGSTALSIATARSDDESVCDLIRLGADLGHMDRYGMTCSDWLHRSRPHLMIPGVKGFEPNKICSGPDTSVLRRHLLDHAKDMRKSDEATTRVWLYFLARCFLLLDMEDHAVRAYNSMSNRVLCDGCDMELFGKGAFFACKICPNTDFCEPCVEGHSEAFRRKSCLSHKFLKIMPIKALDRADDDDEAFRKWLDDIIEQFTD</sequence>
<dbReference type="Pfam" id="PF24883">
    <property type="entry name" value="NPHP3_N"/>
    <property type="match status" value="1"/>
</dbReference>
<dbReference type="InterPro" id="IPR043145">
    <property type="entry name" value="Znf_ZZ_sf"/>
</dbReference>
<proteinExistence type="predicted"/>
<evidence type="ECO:0000256" key="4">
    <source>
        <dbReference type="ARBA" id="ARBA00022833"/>
    </source>
</evidence>
<reference evidence="10" key="1">
    <citation type="journal article" date="2023" name="Genome Biol. Evol.">
        <title>First Whole Genome Sequence and Flow Cytometry Genome Size Data for the Lichen-Forming Fungus Ramalina farinacea (Ascomycota).</title>
        <authorList>
            <person name="Llewellyn T."/>
            <person name="Mian S."/>
            <person name="Hill R."/>
            <person name="Leitch I.J."/>
            <person name="Gaya E."/>
        </authorList>
    </citation>
    <scope>NUCLEOTIDE SEQUENCE</scope>
    <source>
        <strain evidence="10">LIQ254RAFAR</strain>
    </source>
</reference>
<dbReference type="Gene3D" id="1.20.120.1020">
    <property type="entry name" value="Prion-inhibition and propagation, HeLo domain"/>
    <property type="match status" value="1"/>
</dbReference>
<dbReference type="Proteomes" id="UP001161017">
    <property type="component" value="Unassembled WGS sequence"/>
</dbReference>
<evidence type="ECO:0000256" key="3">
    <source>
        <dbReference type="ARBA" id="ARBA00022771"/>
    </source>
</evidence>
<organism evidence="10 11">
    <name type="scientific">Ramalina farinacea</name>
    <dbReference type="NCBI Taxonomy" id="258253"/>
    <lineage>
        <taxon>Eukaryota</taxon>
        <taxon>Fungi</taxon>
        <taxon>Dikarya</taxon>
        <taxon>Ascomycota</taxon>
        <taxon>Pezizomycotina</taxon>
        <taxon>Lecanoromycetes</taxon>
        <taxon>OSLEUM clade</taxon>
        <taxon>Lecanoromycetidae</taxon>
        <taxon>Lecanorales</taxon>
        <taxon>Lecanorineae</taxon>
        <taxon>Ramalinaceae</taxon>
        <taxon>Ramalina</taxon>
    </lineage>
</organism>
<dbReference type="SUPFAM" id="SSF57850">
    <property type="entry name" value="RING/U-box"/>
    <property type="match status" value="1"/>
</dbReference>
<feature type="domain" description="GPI inositol-deacylase winged helix" evidence="8">
    <location>
        <begin position="515"/>
        <end position="603"/>
    </location>
</feature>
<dbReference type="EMBL" id="JAPUFD010000007">
    <property type="protein sequence ID" value="MDI1488192.1"/>
    <property type="molecule type" value="Genomic_DNA"/>
</dbReference>
<evidence type="ECO:0000256" key="2">
    <source>
        <dbReference type="ARBA" id="ARBA00022737"/>
    </source>
</evidence>
<feature type="repeat" description="ANK" evidence="6">
    <location>
        <begin position="1017"/>
        <end position="1049"/>
    </location>
</feature>
<dbReference type="SUPFAM" id="SSF48403">
    <property type="entry name" value="Ankyrin repeat"/>
    <property type="match status" value="2"/>
</dbReference>
<feature type="repeat" description="ANK" evidence="6">
    <location>
        <begin position="921"/>
        <end position="950"/>
    </location>
</feature>
<dbReference type="PROSITE" id="PS50297">
    <property type="entry name" value="ANK_REP_REGION"/>
    <property type="match status" value="10"/>
</dbReference>
<name>A0AA43TXM2_9LECA</name>
<dbReference type="SMART" id="SM00248">
    <property type="entry name" value="ANK"/>
    <property type="match status" value="14"/>
</dbReference>
<evidence type="ECO:0000259" key="8">
    <source>
        <dbReference type="Pfam" id="PF22939"/>
    </source>
</evidence>
<feature type="repeat" description="ANK" evidence="6">
    <location>
        <begin position="984"/>
        <end position="1016"/>
    </location>
</feature>
<dbReference type="PROSITE" id="PS50088">
    <property type="entry name" value="ANK_REPEAT"/>
    <property type="match status" value="11"/>
</dbReference>
<keyword evidence="11" id="KW-1185">Reference proteome</keyword>
<dbReference type="PANTHER" id="PTHR24198:SF165">
    <property type="entry name" value="ANKYRIN REPEAT-CONTAINING PROTEIN-RELATED"/>
    <property type="match status" value="1"/>
</dbReference>
<dbReference type="InterPro" id="IPR027417">
    <property type="entry name" value="P-loop_NTPase"/>
</dbReference>
<dbReference type="InterPro" id="IPR029498">
    <property type="entry name" value="HeLo_dom"/>
</dbReference>
<feature type="repeat" description="ANK" evidence="6">
    <location>
        <begin position="886"/>
        <end position="913"/>
    </location>
</feature>
<feature type="repeat" description="ANK" evidence="6">
    <location>
        <begin position="1184"/>
        <end position="1216"/>
    </location>
</feature>
<evidence type="ECO:0000256" key="5">
    <source>
        <dbReference type="ARBA" id="ARBA00023043"/>
    </source>
</evidence>
<feature type="repeat" description="ANK" evidence="6">
    <location>
        <begin position="1151"/>
        <end position="1183"/>
    </location>
</feature>
<protein>
    <submittedName>
        <fullName evidence="10">Uncharacterized protein</fullName>
    </submittedName>
</protein>
<dbReference type="InterPro" id="IPR054471">
    <property type="entry name" value="GPIID_WHD"/>
</dbReference>
<feature type="repeat" description="ANK" evidence="6">
    <location>
        <begin position="850"/>
        <end position="882"/>
    </location>
</feature>
<keyword evidence="5 6" id="KW-0040">ANK repeat</keyword>
<dbReference type="InterPro" id="IPR036770">
    <property type="entry name" value="Ankyrin_rpt-contain_sf"/>
</dbReference>
<evidence type="ECO:0000256" key="1">
    <source>
        <dbReference type="ARBA" id="ARBA00022723"/>
    </source>
</evidence>
<dbReference type="InterPro" id="IPR002110">
    <property type="entry name" value="Ankyrin_rpt"/>
</dbReference>
<evidence type="ECO:0000313" key="11">
    <source>
        <dbReference type="Proteomes" id="UP001161017"/>
    </source>
</evidence>
<dbReference type="SUPFAM" id="SSF52540">
    <property type="entry name" value="P-loop containing nucleoside triphosphate hydrolases"/>
    <property type="match status" value="1"/>
</dbReference>
<dbReference type="GO" id="GO:0008270">
    <property type="term" value="F:zinc ion binding"/>
    <property type="evidence" value="ECO:0007669"/>
    <property type="project" value="UniProtKB-KW"/>
</dbReference>
<dbReference type="Pfam" id="PF14479">
    <property type="entry name" value="HeLo"/>
    <property type="match status" value="1"/>
</dbReference>
<evidence type="ECO:0000256" key="6">
    <source>
        <dbReference type="PROSITE-ProRule" id="PRU00023"/>
    </source>
</evidence>